<gene>
    <name evidence="4" type="ORF">B2A_08815</name>
</gene>
<feature type="non-terminal residue" evidence="4">
    <location>
        <position position="123"/>
    </location>
</feature>
<protein>
    <submittedName>
        <fullName evidence="4">ATP-dependent DNA helicase RecG</fullName>
    </submittedName>
</protein>
<dbReference type="InterPro" id="IPR047112">
    <property type="entry name" value="RecG/Mfd"/>
</dbReference>
<accession>T0ZQ77</accession>
<dbReference type="GO" id="GO:0003678">
    <property type="term" value="F:DNA helicase activity"/>
    <property type="evidence" value="ECO:0007669"/>
    <property type="project" value="TreeGrafter"/>
</dbReference>
<dbReference type="Pfam" id="PF00271">
    <property type="entry name" value="Helicase_C"/>
    <property type="match status" value="1"/>
</dbReference>
<keyword evidence="2 4" id="KW-0547">Nucleotide-binding</keyword>
<comment type="caution">
    <text evidence="4">The sequence shown here is derived from an EMBL/GenBank/DDBJ whole genome shotgun (WGS) entry which is preliminary data.</text>
</comment>
<name>T0ZQ77_9ZZZZ</name>
<reference evidence="4" key="2">
    <citation type="journal article" date="2014" name="ISME J.">
        <title>Microbial stratification in low pH oxic and suboxic macroscopic growths along an acid mine drainage.</title>
        <authorList>
            <person name="Mendez-Garcia C."/>
            <person name="Mesa V."/>
            <person name="Sprenger R.R."/>
            <person name="Richter M."/>
            <person name="Diez M.S."/>
            <person name="Solano J."/>
            <person name="Bargiela R."/>
            <person name="Golyshina O.V."/>
            <person name="Manteca A."/>
            <person name="Ramos J.L."/>
            <person name="Gallego J.R."/>
            <person name="Llorente I."/>
            <person name="Martins Dos Santos V.A."/>
            <person name="Jensen O.N."/>
            <person name="Pelaez A.I."/>
            <person name="Sanchez J."/>
            <person name="Ferrer M."/>
        </authorList>
    </citation>
    <scope>NUCLEOTIDE SEQUENCE</scope>
</reference>
<dbReference type="GO" id="GO:0016787">
    <property type="term" value="F:hydrolase activity"/>
    <property type="evidence" value="ECO:0007669"/>
    <property type="project" value="UniProtKB-KW"/>
</dbReference>
<keyword evidence="2 4" id="KW-0067">ATP-binding</keyword>
<proteinExistence type="predicted"/>
<organism evidence="4">
    <name type="scientific">mine drainage metagenome</name>
    <dbReference type="NCBI Taxonomy" id="410659"/>
    <lineage>
        <taxon>unclassified sequences</taxon>
        <taxon>metagenomes</taxon>
        <taxon>ecological metagenomes</taxon>
    </lineage>
</organism>
<evidence type="ECO:0000259" key="3">
    <source>
        <dbReference type="PROSITE" id="PS51194"/>
    </source>
</evidence>
<dbReference type="InterPro" id="IPR027417">
    <property type="entry name" value="P-loop_NTPase"/>
</dbReference>
<feature type="non-terminal residue" evidence="4">
    <location>
        <position position="1"/>
    </location>
</feature>
<dbReference type="SUPFAM" id="SSF52540">
    <property type="entry name" value="P-loop containing nucleoside triphosphate hydrolases"/>
    <property type="match status" value="1"/>
</dbReference>
<evidence type="ECO:0000256" key="2">
    <source>
        <dbReference type="ARBA" id="ARBA00022806"/>
    </source>
</evidence>
<dbReference type="InterPro" id="IPR001650">
    <property type="entry name" value="Helicase_C-like"/>
</dbReference>
<keyword evidence="1" id="KW-0378">Hydrolase</keyword>
<keyword evidence="2 4" id="KW-0347">Helicase</keyword>
<reference evidence="4" key="1">
    <citation type="submission" date="2013-08" db="EMBL/GenBank/DDBJ databases">
        <authorList>
            <person name="Mendez C."/>
            <person name="Richter M."/>
            <person name="Ferrer M."/>
            <person name="Sanchez J."/>
        </authorList>
    </citation>
    <scope>NUCLEOTIDE SEQUENCE</scope>
</reference>
<evidence type="ECO:0000256" key="1">
    <source>
        <dbReference type="ARBA" id="ARBA00022801"/>
    </source>
</evidence>
<dbReference type="GO" id="GO:0006281">
    <property type="term" value="P:DNA repair"/>
    <property type="evidence" value="ECO:0007669"/>
    <property type="project" value="InterPro"/>
</dbReference>
<sequence>GLALGLIHGSLPASQKAETMERFRAGKIQVLVATSVIEVGVDVPDATVMVIESADRFGLAQLHQLRGRVGRSDFPSCCYFLAEPSTKDGIRRLEAVTATTDGFELAEADMDIRGEGAVLGTRQ</sequence>
<feature type="domain" description="Helicase C-terminal" evidence="3">
    <location>
        <begin position="1"/>
        <end position="116"/>
    </location>
</feature>
<dbReference type="PANTHER" id="PTHR47964">
    <property type="entry name" value="ATP-DEPENDENT DNA HELICASE HOMOLOG RECG, CHLOROPLASTIC"/>
    <property type="match status" value="1"/>
</dbReference>
<dbReference type="AlphaFoldDB" id="T0ZQ77"/>
<dbReference type="PROSITE" id="PS51194">
    <property type="entry name" value="HELICASE_CTER"/>
    <property type="match status" value="1"/>
</dbReference>
<dbReference type="Gene3D" id="3.40.50.300">
    <property type="entry name" value="P-loop containing nucleotide triphosphate hydrolases"/>
    <property type="match status" value="1"/>
</dbReference>
<dbReference type="PANTHER" id="PTHR47964:SF1">
    <property type="entry name" value="ATP-DEPENDENT DNA HELICASE HOMOLOG RECG, CHLOROPLASTIC"/>
    <property type="match status" value="1"/>
</dbReference>
<evidence type="ECO:0000313" key="4">
    <source>
        <dbReference type="EMBL" id="EQD46647.1"/>
    </source>
</evidence>
<dbReference type="SMART" id="SM00490">
    <property type="entry name" value="HELICc"/>
    <property type="match status" value="1"/>
</dbReference>
<dbReference type="EMBL" id="AUZZ01006357">
    <property type="protein sequence ID" value="EQD46647.1"/>
    <property type="molecule type" value="Genomic_DNA"/>
</dbReference>